<evidence type="ECO:0000259" key="2">
    <source>
        <dbReference type="Pfam" id="PF13859"/>
    </source>
</evidence>
<keyword evidence="1" id="KW-0732">Signal</keyword>
<dbReference type="RefSeq" id="XP_040677267.1">
    <property type="nucleotide sequence ID" value="XM_040824847.1"/>
</dbReference>
<comment type="caution">
    <text evidence="3">The sequence shown here is derived from an EMBL/GenBank/DDBJ whole genome shotgun (WGS) entry which is preliminary data.</text>
</comment>
<dbReference type="InterPro" id="IPR026856">
    <property type="entry name" value="Sialidase_fam"/>
</dbReference>
<dbReference type="GO" id="GO:0009313">
    <property type="term" value="P:oligosaccharide catabolic process"/>
    <property type="evidence" value="ECO:0007669"/>
    <property type="project" value="TreeGrafter"/>
</dbReference>
<dbReference type="Pfam" id="PF13859">
    <property type="entry name" value="BNR_3"/>
    <property type="match status" value="1"/>
</dbReference>
<dbReference type="Proteomes" id="UP000030816">
    <property type="component" value="Unassembled WGS sequence"/>
</dbReference>
<evidence type="ECO:0000256" key="1">
    <source>
        <dbReference type="SAM" id="SignalP"/>
    </source>
</evidence>
<dbReference type="AlphaFoldDB" id="A0A0B2WJJ5"/>
<dbReference type="GO" id="GO:0006689">
    <property type="term" value="P:ganglioside catabolic process"/>
    <property type="evidence" value="ECO:0007669"/>
    <property type="project" value="TreeGrafter"/>
</dbReference>
<feature type="domain" description="Sialidase" evidence="2">
    <location>
        <begin position="65"/>
        <end position="232"/>
    </location>
</feature>
<feature type="signal peptide" evidence="1">
    <location>
        <begin position="1"/>
        <end position="21"/>
    </location>
</feature>
<accession>A0A0B2WJJ5</accession>
<evidence type="ECO:0000313" key="4">
    <source>
        <dbReference type="Proteomes" id="UP000030816"/>
    </source>
</evidence>
<dbReference type="SUPFAM" id="SSF50939">
    <property type="entry name" value="Sialidases"/>
    <property type="match status" value="1"/>
</dbReference>
<name>A0A0B2WJJ5_METAS</name>
<protein>
    <submittedName>
        <fullName evidence="3">Extracellular sialidase/neuraminidase</fullName>
    </submittedName>
</protein>
<dbReference type="GO" id="GO:0016020">
    <property type="term" value="C:membrane"/>
    <property type="evidence" value="ECO:0007669"/>
    <property type="project" value="TreeGrafter"/>
</dbReference>
<dbReference type="HOGENOM" id="CLU_024620_1_0_1"/>
<dbReference type="GO" id="GO:0005737">
    <property type="term" value="C:cytoplasm"/>
    <property type="evidence" value="ECO:0007669"/>
    <property type="project" value="TreeGrafter"/>
</dbReference>
<dbReference type="GeneID" id="63740504"/>
<dbReference type="STRING" id="1081103.A0A0B2WJJ5"/>
<evidence type="ECO:0000313" key="3">
    <source>
        <dbReference type="EMBL" id="KHN96201.1"/>
    </source>
</evidence>
<organism evidence="3 4">
    <name type="scientific">Metarhizium album (strain ARSEF 1941)</name>
    <dbReference type="NCBI Taxonomy" id="1081103"/>
    <lineage>
        <taxon>Eukaryota</taxon>
        <taxon>Fungi</taxon>
        <taxon>Dikarya</taxon>
        <taxon>Ascomycota</taxon>
        <taxon>Pezizomycotina</taxon>
        <taxon>Sordariomycetes</taxon>
        <taxon>Hypocreomycetidae</taxon>
        <taxon>Hypocreales</taxon>
        <taxon>Clavicipitaceae</taxon>
        <taxon>Metarhizium</taxon>
    </lineage>
</organism>
<dbReference type="GO" id="GO:0004308">
    <property type="term" value="F:exo-alpha-sialidase activity"/>
    <property type="evidence" value="ECO:0007669"/>
    <property type="project" value="InterPro"/>
</dbReference>
<proteinExistence type="predicted"/>
<sequence length="426" mass="47807">MRGPVLLGWLAAALGAGLASAAAAFKDIARDTLPYHREFVLFKSANMPRADKLPNGVAFHSFMVPAVVTTVSGRILAFAEGRRYDNRNLDDVRIVFKRTKDGAKDGAKEGARPEDWEDLQELVLKAGGVWGNPTPVVDGQTIYLFMNWHDREYSQHGRDRLHTGRKTRKVDKSWKGRRHLFLTQSTDDGKTWTEPQDVTKQLTPRRRAWDAVGPGNGIVLLTNEIVVPAMGRNIVGRGPPGVRSWTYKELPGSGPEGTIVQTPNGMLYRNDRGKDEIEYETDRDRLANRYRRVARGDLRHFPPFSLDKELPDPVCAAAMLLYNHADAKEPARVVFLNSADQATRRAMRVRISYDKEAKKFLVNRKLSDAPVVDAGFEGGYSSLTKTADTYIGALVETNFDQTGGTKSDFRAIIWRKFNLSWILHGR</sequence>
<dbReference type="InterPro" id="IPR011040">
    <property type="entry name" value="Sialidase"/>
</dbReference>
<reference evidence="3 4" key="1">
    <citation type="journal article" date="2014" name="Proc. Natl. Acad. Sci. U.S.A.">
        <title>Trajectory and genomic determinants of fungal-pathogen speciation and host adaptation.</title>
        <authorList>
            <person name="Hu X."/>
            <person name="Xiao G."/>
            <person name="Zheng P."/>
            <person name="Shang Y."/>
            <person name="Su Y."/>
            <person name="Zhang X."/>
            <person name="Liu X."/>
            <person name="Zhan S."/>
            <person name="St Leger R.J."/>
            <person name="Wang C."/>
        </authorList>
    </citation>
    <scope>NUCLEOTIDE SEQUENCE [LARGE SCALE GENOMIC DNA]</scope>
    <source>
        <strain evidence="3 4">ARSEF 1941</strain>
    </source>
</reference>
<dbReference type="PANTHER" id="PTHR10628">
    <property type="entry name" value="SIALIDASE"/>
    <property type="match status" value="1"/>
</dbReference>
<gene>
    <name evidence="3" type="ORF">MAM_06049</name>
</gene>
<dbReference type="OrthoDB" id="2739686at2759"/>
<dbReference type="PANTHER" id="PTHR10628:SF30">
    <property type="entry name" value="EXO-ALPHA-SIALIDASE"/>
    <property type="match status" value="1"/>
</dbReference>
<keyword evidence="4" id="KW-1185">Reference proteome</keyword>
<dbReference type="EMBL" id="AZHE01000017">
    <property type="protein sequence ID" value="KHN96201.1"/>
    <property type="molecule type" value="Genomic_DNA"/>
</dbReference>
<dbReference type="CDD" id="cd15482">
    <property type="entry name" value="Sialidase_non-viral"/>
    <property type="match status" value="1"/>
</dbReference>
<dbReference type="Gene3D" id="2.120.10.10">
    <property type="match status" value="1"/>
</dbReference>
<dbReference type="InterPro" id="IPR036278">
    <property type="entry name" value="Sialidase_sf"/>
</dbReference>
<feature type="chain" id="PRO_5002096005" evidence="1">
    <location>
        <begin position="22"/>
        <end position="426"/>
    </location>
</feature>